<evidence type="ECO:0000256" key="3">
    <source>
        <dbReference type="ARBA" id="ARBA00023125"/>
    </source>
</evidence>
<dbReference type="InterPro" id="IPR036388">
    <property type="entry name" value="WH-like_DNA-bd_sf"/>
</dbReference>
<evidence type="ECO:0000256" key="4">
    <source>
        <dbReference type="ARBA" id="ARBA00023163"/>
    </source>
</evidence>
<evidence type="ECO:0000256" key="2">
    <source>
        <dbReference type="ARBA" id="ARBA00023015"/>
    </source>
</evidence>
<dbReference type="FunFam" id="1.10.10.10:FF:000001">
    <property type="entry name" value="LysR family transcriptional regulator"/>
    <property type="match status" value="1"/>
</dbReference>
<dbReference type="AlphaFoldDB" id="A0A4R2LCN7"/>
<comment type="similarity">
    <text evidence="1">Belongs to the LysR transcriptional regulatory family.</text>
</comment>
<evidence type="ECO:0000256" key="1">
    <source>
        <dbReference type="ARBA" id="ARBA00009437"/>
    </source>
</evidence>
<evidence type="ECO:0000313" key="7">
    <source>
        <dbReference type="Proteomes" id="UP000295711"/>
    </source>
</evidence>
<gene>
    <name evidence="6" type="ORF">EV212_10863</name>
</gene>
<reference evidence="6 7" key="1">
    <citation type="submission" date="2019-03" db="EMBL/GenBank/DDBJ databases">
        <title>Genomic Encyclopedia of Type Strains, Phase IV (KMG-IV): sequencing the most valuable type-strain genomes for metagenomic binning, comparative biology and taxonomic classification.</title>
        <authorList>
            <person name="Goeker M."/>
        </authorList>
    </citation>
    <scope>NUCLEOTIDE SEQUENCE [LARGE SCALE GENOMIC DNA]</scope>
    <source>
        <strain evidence="6 7">DSM 28559</strain>
    </source>
</reference>
<dbReference type="SUPFAM" id="SSF46785">
    <property type="entry name" value="Winged helix' DNA-binding domain"/>
    <property type="match status" value="1"/>
</dbReference>
<dbReference type="InterPro" id="IPR005119">
    <property type="entry name" value="LysR_subst-bd"/>
</dbReference>
<dbReference type="PANTHER" id="PTHR30419">
    <property type="entry name" value="HTH-TYPE TRANSCRIPTIONAL REGULATOR YBHD"/>
    <property type="match status" value="1"/>
</dbReference>
<dbReference type="InterPro" id="IPR050950">
    <property type="entry name" value="HTH-type_LysR_regulators"/>
</dbReference>
<dbReference type="GO" id="GO:0003700">
    <property type="term" value="F:DNA-binding transcription factor activity"/>
    <property type="evidence" value="ECO:0007669"/>
    <property type="project" value="InterPro"/>
</dbReference>
<keyword evidence="7" id="KW-1185">Reference proteome</keyword>
<dbReference type="GO" id="GO:0005829">
    <property type="term" value="C:cytosol"/>
    <property type="evidence" value="ECO:0007669"/>
    <property type="project" value="TreeGrafter"/>
</dbReference>
<keyword evidence="2" id="KW-0805">Transcription regulation</keyword>
<protein>
    <submittedName>
        <fullName evidence="6">DNA-binding transcriptional LysR family regulator</fullName>
    </submittedName>
</protein>
<dbReference type="PANTHER" id="PTHR30419:SF8">
    <property type="entry name" value="NITROGEN ASSIMILATION TRANSCRIPTIONAL ACTIVATOR-RELATED"/>
    <property type="match status" value="1"/>
</dbReference>
<dbReference type="Gene3D" id="3.40.190.290">
    <property type="match status" value="1"/>
</dbReference>
<evidence type="ECO:0000259" key="5">
    <source>
        <dbReference type="PROSITE" id="PS50931"/>
    </source>
</evidence>
<keyword evidence="3 6" id="KW-0238">DNA-binding</keyword>
<dbReference type="RefSeq" id="WP_132092040.1">
    <property type="nucleotide sequence ID" value="NZ_JANKAQ010000009.1"/>
</dbReference>
<dbReference type="EMBL" id="SLXA01000008">
    <property type="protein sequence ID" value="TCO84304.1"/>
    <property type="molecule type" value="Genomic_DNA"/>
</dbReference>
<dbReference type="PROSITE" id="PS50931">
    <property type="entry name" value="HTH_LYSR"/>
    <property type="match status" value="1"/>
</dbReference>
<dbReference type="SUPFAM" id="SSF53850">
    <property type="entry name" value="Periplasmic binding protein-like II"/>
    <property type="match status" value="1"/>
</dbReference>
<dbReference type="OrthoDB" id="63123at2"/>
<keyword evidence="4" id="KW-0804">Transcription</keyword>
<accession>A0A4R2LCN7</accession>
<dbReference type="PRINTS" id="PR00039">
    <property type="entry name" value="HTHLYSR"/>
</dbReference>
<dbReference type="Gene3D" id="1.10.10.10">
    <property type="entry name" value="Winged helix-like DNA-binding domain superfamily/Winged helix DNA-binding domain"/>
    <property type="match status" value="1"/>
</dbReference>
<dbReference type="GO" id="GO:0003677">
    <property type="term" value="F:DNA binding"/>
    <property type="evidence" value="ECO:0007669"/>
    <property type="project" value="UniProtKB-KW"/>
</dbReference>
<evidence type="ECO:0000313" key="6">
    <source>
        <dbReference type="EMBL" id="TCO84304.1"/>
    </source>
</evidence>
<dbReference type="Pfam" id="PF00126">
    <property type="entry name" value="HTH_1"/>
    <property type="match status" value="1"/>
</dbReference>
<name>A0A4R2LCN7_9FIRM</name>
<feature type="domain" description="HTH lysR-type" evidence="5">
    <location>
        <begin position="1"/>
        <end position="58"/>
    </location>
</feature>
<dbReference type="InterPro" id="IPR036390">
    <property type="entry name" value="WH_DNA-bd_sf"/>
</dbReference>
<sequence length="326" mass="37602">MDIRQLEYFVELAKTRNFRKASEHLHLSQPALSKSIRLLETELKTVLIERTNKSFELTDTGQALLQKSVCLIEQFQDIYKMIDDVRLSNQGEIKIGIPNILGYLCYFELICEFQKKYPGINISVSGEGTKDINAALREERLDLGMGMLSENVPIPRDVQVIPLTHDEGVAVVHRSKAYAAVDAISIRDMKDENFVLMNEQYLLYDDIMQLCMQAGFTPNVTAKSSQWDFPLMMVDANLGVSILPRPLVEKSPLPDIKAVKIKEGFNWDVGFFCLKNRPRTHAMNQFIEFTKEYLKEHKEFHYIYYADTSVEWSGNWDSEESRIKKN</sequence>
<dbReference type="Proteomes" id="UP000295711">
    <property type="component" value="Unassembled WGS sequence"/>
</dbReference>
<proteinExistence type="inferred from homology"/>
<comment type="caution">
    <text evidence="6">The sequence shown here is derived from an EMBL/GenBank/DDBJ whole genome shotgun (WGS) entry which is preliminary data.</text>
</comment>
<organism evidence="6 7">
    <name type="scientific">Frisingicoccus caecimuris</name>
    <dbReference type="NCBI Taxonomy" id="1796636"/>
    <lineage>
        <taxon>Bacteria</taxon>
        <taxon>Bacillati</taxon>
        <taxon>Bacillota</taxon>
        <taxon>Clostridia</taxon>
        <taxon>Lachnospirales</taxon>
        <taxon>Lachnospiraceae</taxon>
        <taxon>Frisingicoccus</taxon>
    </lineage>
</organism>
<dbReference type="InterPro" id="IPR000847">
    <property type="entry name" value="LysR_HTH_N"/>
</dbReference>
<dbReference type="Pfam" id="PF03466">
    <property type="entry name" value="LysR_substrate"/>
    <property type="match status" value="1"/>
</dbReference>